<dbReference type="PANTHER" id="PTHR22911">
    <property type="entry name" value="ACYL-MALONYL CONDENSING ENZYME-RELATED"/>
    <property type="match status" value="1"/>
</dbReference>
<dbReference type="RefSeq" id="XP_022459573.1">
    <property type="nucleotide sequence ID" value="XM_022601984.1"/>
</dbReference>
<comment type="subcellular location">
    <subcellularLocation>
        <location evidence="1">Membrane</location>
        <topology evidence="1">Multi-pass membrane protein</topology>
    </subcellularLocation>
</comment>
<gene>
    <name evidence="7" type="ORF">KUCA_T00003558001</name>
</gene>
<sequence length="396" mass="43891">MSQNRRLLEGDDDFDISDSGDELDLSMDPGRPDSPQLGWFSRFYHNVVLENVGMFLILLAQMFNSVMIVTCKLLELDPDFEEPLHPLQILFVRMGITYVCCFLYMWIRRVEGFPFGPAELRIWMALRGVTGFFGVFGLYFSLMFLTVSDAVVITFLVPSVTALAAWVLLKERYTKVEAIGGLISFSGVLLIARPEFLFHGRFDSAKGDNETHDPAKRLLATGVALVGVLGASGAMISIRYIGKRAHPLLTVSYFALICCVVSCTAILAIPSMSFQTPHNTRQWCLFALIGFSGFIMQFLLTSGVQREKAGRGAFMMYSQLVFALVFDVAIWGKFPNIISLFGISLIIGSAIVVLVYRPGNATAALAAARAARDPEGVPHQETFVLEDFDTDRRGSK</sequence>
<keyword evidence="2 5" id="KW-0812">Transmembrane</keyword>
<dbReference type="PANTHER" id="PTHR22911:SF6">
    <property type="entry name" value="SOLUTE CARRIER FAMILY 35 MEMBER G1"/>
    <property type="match status" value="1"/>
</dbReference>
<evidence type="ECO:0000256" key="1">
    <source>
        <dbReference type="ARBA" id="ARBA00004141"/>
    </source>
</evidence>
<feature type="transmembrane region" description="Helical" evidence="5">
    <location>
        <begin position="312"/>
        <end position="331"/>
    </location>
</feature>
<feature type="domain" description="EamA" evidence="6">
    <location>
        <begin position="52"/>
        <end position="192"/>
    </location>
</feature>
<dbReference type="InterPro" id="IPR037185">
    <property type="entry name" value="EmrE-like"/>
</dbReference>
<dbReference type="OrthoDB" id="306876at2759"/>
<evidence type="ECO:0000313" key="8">
    <source>
        <dbReference type="Proteomes" id="UP000019384"/>
    </source>
</evidence>
<feature type="transmembrane region" description="Helical" evidence="5">
    <location>
        <begin position="337"/>
        <end position="356"/>
    </location>
</feature>
<feature type="transmembrane region" description="Helical" evidence="5">
    <location>
        <begin position="218"/>
        <end position="241"/>
    </location>
</feature>
<dbReference type="EMBL" id="HG793128">
    <property type="protein sequence ID" value="CDK27580.1"/>
    <property type="molecule type" value="Genomic_DNA"/>
</dbReference>
<reference evidence="7" key="1">
    <citation type="submission" date="2013-12" db="EMBL/GenBank/DDBJ databases">
        <authorList>
            <person name="Genoscope - CEA"/>
        </authorList>
    </citation>
    <scope>NUCLEOTIDE SEQUENCE</scope>
    <source>
        <strain evidence="7">CBS 1993</strain>
    </source>
</reference>
<feature type="transmembrane region" description="Helical" evidence="5">
    <location>
        <begin position="176"/>
        <end position="198"/>
    </location>
</feature>
<feature type="transmembrane region" description="Helical" evidence="5">
    <location>
        <begin position="128"/>
        <end position="145"/>
    </location>
</feature>
<evidence type="ECO:0000256" key="2">
    <source>
        <dbReference type="ARBA" id="ARBA00022692"/>
    </source>
</evidence>
<feature type="domain" description="EamA" evidence="6">
    <location>
        <begin position="223"/>
        <end position="354"/>
    </location>
</feature>
<name>W6MWK7_9ASCO</name>
<evidence type="ECO:0000259" key="6">
    <source>
        <dbReference type="Pfam" id="PF00892"/>
    </source>
</evidence>
<feature type="transmembrane region" description="Helical" evidence="5">
    <location>
        <begin position="151"/>
        <end position="169"/>
    </location>
</feature>
<feature type="transmembrane region" description="Helical" evidence="5">
    <location>
        <begin position="253"/>
        <end position="274"/>
    </location>
</feature>
<dbReference type="Proteomes" id="UP000019384">
    <property type="component" value="Unassembled WGS sequence"/>
</dbReference>
<feature type="transmembrane region" description="Helical" evidence="5">
    <location>
        <begin position="89"/>
        <end position="107"/>
    </location>
</feature>
<accession>W6MWK7</accession>
<dbReference type="InterPro" id="IPR000620">
    <property type="entry name" value="EamA_dom"/>
</dbReference>
<evidence type="ECO:0000256" key="5">
    <source>
        <dbReference type="SAM" id="Phobius"/>
    </source>
</evidence>
<protein>
    <recommendedName>
        <fullName evidence="6">EamA domain-containing protein</fullName>
    </recommendedName>
</protein>
<evidence type="ECO:0000256" key="3">
    <source>
        <dbReference type="ARBA" id="ARBA00022989"/>
    </source>
</evidence>
<evidence type="ECO:0000256" key="4">
    <source>
        <dbReference type="ARBA" id="ARBA00023136"/>
    </source>
</evidence>
<keyword evidence="3 5" id="KW-1133">Transmembrane helix</keyword>
<keyword evidence="8" id="KW-1185">Reference proteome</keyword>
<reference evidence="7" key="2">
    <citation type="submission" date="2014-02" db="EMBL/GenBank/DDBJ databases">
        <title>Complete DNA sequence of /Kuraishia capsulata/ illustrates novel genomic features among budding yeasts (/Saccharomycotina/).</title>
        <authorList>
            <person name="Morales L."/>
            <person name="Noel B."/>
            <person name="Porcel B."/>
            <person name="Marcet-Houben M."/>
            <person name="Hullo M-F."/>
            <person name="Sacerdot C."/>
            <person name="Tekaia F."/>
            <person name="Leh-Louis V."/>
            <person name="Despons L."/>
            <person name="Khanna V."/>
            <person name="Aury J-M."/>
            <person name="Barbe V."/>
            <person name="Couloux A."/>
            <person name="Labadie K."/>
            <person name="Pelletier E."/>
            <person name="Souciet J-L."/>
            <person name="Boekhout T."/>
            <person name="Gabaldon T."/>
            <person name="Wincker P."/>
            <person name="Dujon B."/>
        </authorList>
    </citation>
    <scope>NUCLEOTIDE SEQUENCE</scope>
    <source>
        <strain evidence="7">CBS 1993</strain>
    </source>
</reference>
<dbReference type="AlphaFoldDB" id="W6MWK7"/>
<feature type="transmembrane region" description="Helical" evidence="5">
    <location>
        <begin position="47"/>
        <end position="69"/>
    </location>
</feature>
<evidence type="ECO:0000313" key="7">
    <source>
        <dbReference type="EMBL" id="CDK27580.1"/>
    </source>
</evidence>
<keyword evidence="4 5" id="KW-0472">Membrane</keyword>
<dbReference type="GO" id="GO:0016020">
    <property type="term" value="C:membrane"/>
    <property type="evidence" value="ECO:0007669"/>
    <property type="project" value="UniProtKB-SubCell"/>
</dbReference>
<feature type="transmembrane region" description="Helical" evidence="5">
    <location>
        <begin position="280"/>
        <end position="300"/>
    </location>
</feature>
<dbReference type="HOGENOM" id="CLU_032828_4_1_1"/>
<dbReference type="SUPFAM" id="SSF103481">
    <property type="entry name" value="Multidrug resistance efflux transporter EmrE"/>
    <property type="match status" value="2"/>
</dbReference>
<dbReference type="GeneID" id="34520961"/>
<dbReference type="Pfam" id="PF00892">
    <property type="entry name" value="EamA"/>
    <property type="match status" value="2"/>
</dbReference>
<proteinExistence type="predicted"/>
<dbReference type="STRING" id="1382522.W6MWK7"/>
<organism evidence="7 8">
    <name type="scientific">Kuraishia capsulata CBS 1993</name>
    <dbReference type="NCBI Taxonomy" id="1382522"/>
    <lineage>
        <taxon>Eukaryota</taxon>
        <taxon>Fungi</taxon>
        <taxon>Dikarya</taxon>
        <taxon>Ascomycota</taxon>
        <taxon>Saccharomycotina</taxon>
        <taxon>Pichiomycetes</taxon>
        <taxon>Pichiales</taxon>
        <taxon>Pichiaceae</taxon>
        <taxon>Kuraishia</taxon>
    </lineage>
</organism>